<name>A0A5M8FVV3_9GAMM</name>
<feature type="domain" description="PIN" evidence="1">
    <location>
        <begin position="5"/>
        <end position="47"/>
    </location>
</feature>
<dbReference type="Proteomes" id="UP000322981">
    <property type="component" value="Unassembled WGS sequence"/>
</dbReference>
<dbReference type="RefSeq" id="WP_150089625.1">
    <property type="nucleotide sequence ID" value="NZ_VWXX01000001.1"/>
</dbReference>
<dbReference type="AlphaFoldDB" id="A0A5M8FVV3"/>
<sequence>MAALAKRGRWVAVYFSWRPNLPDEADNHLIELALAGQAAAIVTHNVRDLAGGELRLGSLRVISPAQCLEIWP</sequence>
<dbReference type="PANTHER" id="PTHR34610:SF3">
    <property type="entry name" value="SSL7007 PROTEIN"/>
    <property type="match status" value="1"/>
</dbReference>
<proteinExistence type="predicted"/>
<dbReference type="EMBL" id="VWXX01000001">
    <property type="protein sequence ID" value="KAA6187915.1"/>
    <property type="molecule type" value="Genomic_DNA"/>
</dbReference>
<reference evidence="2 3" key="1">
    <citation type="submission" date="2019-09" db="EMBL/GenBank/DDBJ databases">
        <title>Whole-genome sequence of the purple sulfur bacterium Thiohalocapsa marina DSM 19078.</title>
        <authorList>
            <person name="Kyndt J.A."/>
            <person name="Meyer T.E."/>
        </authorList>
    </citation>
    <scope>NUCLEOTIDE SEQUENCE [LARGE SCALE GENOMIC DNA]</scope>
    <source>
        <strain evidence="2 3">DSM 19078</strain>
    </source>
</reference>
<dbReference type="InterPro" id="IPR002850">
    <property type="entry name" value="PIN_toxin-like"/>
</dbReference>
<evidence type="ECO:0000313" key="3">
    <source>
        <dbReference type="Proteomes" id="UP000322981"/>
    </source>
</evidence>
<dbReference type="Pfam" id="PF13470">
    <property type="entry name" value="PIN_3"/>
    <property type="match status" value="1"/>
</dbReference>
<dbReference type="InterPro" id="IPR002716">
    <property type="entry name" value="PIN_dom"/>
</dbReference>
<accession>A0A5M8FVV3</accession>
<dbReference type="OrthoDB" id="271187at2"/>
<gene>
    <name evidence="2" type="ORF">F2Q65_01410</name>
</gene>
<evidence type="ECO:0000259" key="1">
    <source>
        <dbReference type="Pfam" id="PF13470"/>
    </source>
</evidence>
<organism evidence="2 3">
    <name type="scientific">Thiohalocapsa marina</name>
    <dbReference type="NCBI Taxonomy" id="424902"/>
    <lineage>
        <taxon>Bacteria</taxon>
        <taxon>Pseudomonadati</taxon>
        <taxon>Pseudomonadota</taxon>
        <taxon>Gammaproteobacteria</taxon>
        <taxon>Chromatiales</taxon>
        <taxon>Chromatiaceae</taxon>
        <taxon>Thiohalocapsa</taxon>
    </lineage>
</organism>
<comment type="caution">
    <text evidence="2">The sequence shown here is derived from an EMBL/GenBank/DDBJ whole genome shotgun (WGS) entry which is preliminary data.</text>
</comment>
<keyword evidence="3" id="KW-1185">Reference proteome</keyword>
<protein>
    <submittedName>
        <fullName evidence="2">PIN domain-containing protein</fullName>
    </submittedName>
</protein>
<dbReference type="PANTHER" id="PTHR34610">
    <property type="entry name" value="SSL7007 PROTEIN"/>
    <property type="match status" value="1"/>
</dbReference>
<evidence type="ECO:0000313" key="2">
    <source>
        <dbReference type="EMBL" id="KAA6187915.1"/>
    </source>
</evidence>